<reference key="1">
    <citation type="journal article" date="2011" name="Mol. Biol. Evol.">
        <title>Unity in variety -- the pan-genome of the Chlamydiae.</title>
        <authorList>
            <person name="Collingro A."/>
            <person name="Tischler P."/>
            <person name="Weinmaier T."/>
            <person name="Penz T."/>
            <person name="Heinz E."/>
            <person name="Brunham R.C."/>
            <person name="Read T.D."/>
            <person name="Bavoil P.M."/>
            <person name="Sachse K."/>
            <person name="Kahane S."/>
            <person name="Friedman M.G."/>
            <person name="Rattei T."/>
            <person name="Myers G.S.A."/>
            <person name="Horn M."/>
        </authorList>
    </citation>
    <scope>NUCLEOTIDE SEQUENCE</scope>
    <source>
        <strain>Z</strain>
    </source>
</reference>
<protein>
    <submittedName>
        <fullName evidence="1">Uncharacterized protein</fullName>
    </submittedName>
</protein>
<dbReference type="EMBL" id="FR872582">
    <property type="protein sequence ID" value="CCB88471.1"/>
    <property type="molecule type" value="Genomic_DNA"/>
</dbReference>
<proteinExistence type="predicted"/>
<dbReference type="HOGENOM" id="CLU_1980081_0_0_0"/>
<dbReference type="OrthoDB" id="21508at2"/>
<keyword evidence="2" id="KW-1185">Reference proteome</keyword>
<evidence type="ECO:0000313" key="2">
    <source>
        <dbReference type="Proteomes" id="UP000000496"/>
    </source>
</evidence>
<name>F8L6W6_SIMNZ</name>
<dbReference type="RefSeq" id="WP_013942938.1">
    <property type="nucleotide sequence ID" value="NC_015713.1"/>
</dbReference>
<dbReference type="Proteomes" id="UP000000496">
    <property type="component" value="Chromosome gsn.131"/>
</dbReference>
<dbReference type="eggNOG" id="ENOG502ZWGH">
    <property type="taxonomic scope" value="Bacteria"/>
</dbReference>
<dbReference type="AlphaFoldDB" id="F8L6W6"/>
<organism evidence="1 2">
    <name type="scientific">Simkania negevensis (strain ATCC VR-1471 / DSM 27360 / Z)</name>
    <dbReference type="NCBI Taxonomy" id="331113"/>
    <lineage>
        <taxon>Bacteria</taxon>
        <taxon>Pseudomonadati</taxon>
        <taxon>Chlamydiota</taxon>
        <taxon>Chlamydiia</taxon>
        <taxon>Parachlamydiales</taxon>
        <taxon>Simkaniaceae</taxon>
        <taxon>Simkania</taxon>
    </lineage>
</organism>
<gene>
    <name evidence="1" type="ordered locus">SNE_A05940</name>
</gene>
<sequence>MDIADYTAFFHDGSLRDIWSKENNIFLILESAEINPHEIKEPEILSKSNRLTGCLCLIHVKLIKENDHILKETLKKRYQDGEILEFEIKNKRILLLIEWRDPSIDFFTQEVSEIQIEAEKVYWENK</sequence>
<dbReference type="STRING" id="331113.SNE_A05940"/>
<reference evidence="1 2" key="2">
    <citation type="journal article" date="2011" name="Mol. Biol. Evol.">
        <title>Unity in variety--the pan-genome of the Chlamydiae.</title>
        <authorList>
            <person name="Collingro A."/>
            <person name="Tischler P."/>
            <person name="Weinmaier T."/>
            <person name="Penz T."/>
            <person name="Heinz E."/>
            <person name="Brunham R.C."/>
            <person name="Read T.D."/>
            <person name="Bavoil P.M."/>
            <person name="Sachse K."/>
            <person name="Kahane S."/>
            <person name="Friedman M.G."/>
            <person name="Rattei T."/>
            <person name="Myers G.S."/>
            <person name="Horn M."/>
        </authorList>
    </citation>
    <scope>NUCLEOTIDE SEQUENCE [LARGE SCALE GENOMIC DNA]</scope>
    <source>
        <strain evidence="2">ATCC VR-1471 / Z</strain>
    </source>
</reference>
<accession>F8L6W6</accession>
<evidence type="ECO:0000313" key="1">
    <source>
        <dbReference type="EMBL" id="CCB88471.1"/>
    </source>
</evidence>
<dbReference type="KEGG" id="sng:SNE_A05940"/>